<reference evidence="2" key="2">
    <citation type="submission" date="2012-12" db="EMBL/GenBank/DDBJ databases">
        <authorList>
            <consortium name="WormBase Consortium"/>
            <person name="Ghedin E."/>
            <person name="Paulini M."/>
        </authorList>
    </citation>
    <scope>NUCLEOTIDE SEQUENCE</scope>
    <source>
        <strain evidence="2">FR3</strain>
    </source>
</reference>
<sequence length="63" mass="6850">MISSTMIDVFPTPAFSLVSSHTQFLSFPTSLLFPMMVCVCMCLCICMCVCVCVCVCVINQLSA</sequence>
<reference evidence="2" key="1">
    <citation type="journal article" date="2007" name="Science">
        <title>Draft genome of the filarial nematode parasite Brugia malayi.</title>
        <authorList>
            <person name="Ghedin E."/>
            <person name="Wang S."/>
            <person name="Spiro D."/>
            <person name="Caler E."/>
            <person name="Zhao Q."/>
            <person name="Crabtree J."/>
            <person name="Allen J.E."/>
            <person name="Delcher A.L."/>
            <person name="Guiliano D.B."/>
            <person name="Miranda-Saavedra D."/>
            <person name="Angiuoli S.V."/>
            <person name="Creasy T."/>
            <person name="Amedeo P."/>
            <person name="Haas B."/>
            <person name="El-Sayed N.M."/>
            <person name="Wortman J.R."/>
            <person name="Feldblyum T."/>
            <person name="Tallon L."/>
            <person name="Schatz M."/>
            <person name="Shumway M."/>
            <person name="Koo H."/>
            <person name="Salzberg S.L."/>
            <person name="Schobel S."/>
            <person name="Pertea M."/>
            <person name="Pop M."/>
            <person name="White O."/>
            <person name="Barton G.J."/>
            <person name="Carlow C.K."/>
            <person name="Crawford M.J."/>
            <person name="Daub J."/>
            <person name="Dimmic M.W."/>
            <person name="Estes C.F."/>
            <person name="Foster J.M."/>
            <person name="Ganatra M."/>
            <person name="Gregory W.F."/>
            <person name="Johnson N.M."/>
            <person name="Jin J."/>
            <person name="Komuniecki R."/>
            <person name="Korf I."/>
            <person name="Kumar S."/>
            <person name="Laney S."/>
            <person name="Li B.W."/>
            <person name="Li W."/>
            <person name="Lindblom T.H."/>
            <person name="Lustigman S."/>
            <person name="Ma D."/>
            <person name="Maina C.V."/>
            <person name="Martin D.M."/>
            <person name="McCarter J.P."/>
            <person name="McReynolds L."/>
            <person name="Mitreva M."/>
            <person name="Nutman T.B."/>
            <person name="Parkinson J."/>
            <person name="Peregrin-Alvarez J.M."/>
            <person name="Poole C."/>
            <person name="Ren Q."/>
            <person name="Saunders L."/>
            <person name="Sluder A.E."/>
            <person name="Smith K."/>
            <person name="Stanke M."/>
            <person name="Unnasch T.R."/>
            <person name="Ware J."/>
            <person name="Wei A.D."/>
            <person name="Weil G."/>
            <person name="Williams D.J."/>
            <person name="Zhang Y."/>
            <person name="Williams S.A."/>
            <person name="Fraser-Liggett C."/>
            <person name="Slatko B."/>
            <person name="Blaxter M.L."/>
            <person name="Scott A.L."/>
        </authorList>
    </citation>
    <scope>NUCLEOTIDE SEQUENCE</scope>
    <source>
        <strain evidence="2">FR3</strain>
    </source>
</reference>
<name>A0A1I9G4J7_BRUMA</name>
<dbReference type="EMBL" id="LN857010">
    <property type="protein sequence ID" value="CDP99776.1"/>
    <property type="molecule type" value="Genomic_DNA"/>
</dbReference>
<evidence type="ECO:0000313" key="2">
    <source>
        <dbReference type="EMBL" id="CDP99776.1"/>
    </source>
</evidence>
<dbReference type="AlphaFoldDB" id="A0A1I9G4J7"/>
<organism evidence="2">
    <name type="scientific">Brugia malayi</name>
    <name type="common">Filarial nematode worm</name>
    <dbReference type="NCBI Taxonomy" id="6279"/>
    <lineage>
        <taxon>Eukaryota</taxon>
        <taxon>Metazoa</taxon>
        <taxon>Ecdysozoa</taxon>
        <taxon>Nematoda</taxon>
        <taxon>Chromadorea</taxon>
        <taxon>Rhabditida</taxon>
        <taxon>Spirurina</taxon>
        <taxon>Spiruromorpha</taxon>
        <taxon>Filarioidea</taxon>
        <taxon>Onchocercidae</taxon>
        <taxon>Brugia</taxon>
    </lineage>
</organism>
<evidence type="ECO:0000256" key="1">
    <source>
        <dbReference type="SAM" id="Phobius"/>
    </source>
</evidence>
<feature type="transmembrane region" description="Helical" evidence="1">
    <location>
        <begin position="31"/>
        <end position="58"/>
    </location>
</feature>
<keyword evidence="1" id="KW-0812">Transmembrane</keyword>
<keyword evidence="1" id="KW-0472">Membrane</keyword>
<keyword evidence="1" id="KW-1133">Transmembrane helix</keyword>
<protein>
    <submittedName>
        <fullName evidence="2">Bm652, isoform a</fullName>
    </submittedName>
</protein>
<proteinExistence type="predicted"/>
<accession>A0A1I9G4J7</accession>
<gene>
    <name evidence="2" type="primary">Bm652</name>
    <name evidence="2" type="ORF">BM_Bm652</name>
</gene>